<dbReference type="SUPFAM" id="SSF55608">
    <property type="entry name" value="Homing endonucleases"/>
    <property type="match status" value="1"/>
</dbReference>
<organism evidence="2 3">
    <name type="scientific">Candidatus Nealsonbacteria bacterium CG11_big_fil_rev_8_21_14_0_20_35_11</name>
    <dbReference type="NCBI Taxonomy" id="1974713"/>
    <lineage>
        <taxon>Bacteria</taxon>
        <taxon>Candidatus Nealsoniibacteriota</taxon>
    </lineage>
</organism>
<dbReference type="Pfam" id="PF03161">
    <property type="entry name" value="LAGLIDADG_2"/>
    <property type="match status" value="1"/>
</dbReference>
<protein>
    <recommendedName>
        <fullName evidence="1">Homing endonuclease LAGLIDADG domain-containing protein</fullName>
    </recommendedName>
</protein>
<dbReference type="GO" id="GO:0004519">
    <property type="term" value="F:endonuclease activity"/>
    <property type="evidence" value="ECO:0007669"/>
    <property type="project" value="InterPro"/>
</dbReference>
<name>A0A2H0MZV7_9BACT</name>
<evidence type="ECO:0000259" key="1">
    <source>
        <dbReference type="Pfam" id="PF03161"/>
    </source>
</evidence>
<accession>A0A2H0MZV7</accession>
<evidence type="ECO:0000313" key="2">
    <source>
        <dbReference type="EMBL" id="PIR02174.1"/>
    </source>
</evidence>
<proteinExistence type="predicted"/>
<reference evidence="2 3" key="1">
    <citation type="submission" date="2017-09" db="EMBL/GenBank/DDBJ databases">
        <title>Depth-based differentiation of microbial function through sediment-hosted aquifers and enrichment of novel symbionts in the deep terrestrial subsurface.</title>
        <authorList>
            <person name="Probst A.J."/>
            <person name="Ladd B."/>
            <person name="Jarett J.K."/>
            <person name="Geller-Mcgrath D.E."/>
            <person name="Sieber C.M."/>
            <person name="Emerson J.B."/>
            <person name="Anantharaman K."/>
            <person name="Thomas B.C."/>
            <person name="Malmstrom R."/>
            <person name="Stieglmeier M."/>
            <person name="Klingl A."/>
            <person name="Woyke T."/>
            <person name="Ryan C.M."/>
            <person name="Banfield J.F."/>
        </authorList>
    </citation>
    <scope>NUCLEOTIDE SEQUENCE [LARGE SCALE GENOMIC DNA]</scope>
    <source>
        <strain evidence="2">CG11_big_fil_rev_8_21_14_0_20_35_11</strain>
    </source>
</reference>
<dbReference type="Gene3D" id="3.10.28.10">
    <property type="entry name" value="Homing endonucleases"/>
    <property type="match status" value="1"/>
</dbReference>
<dbReference type="Proteomes" id="UP000231139">
    <property type="component" value="Unassembled WGS sequence"/>
</dbReference>
<dbReference type="EMBL" id="PCWK01000048">
    <property type="protein sequence ID" value="PIR02174.1"/>
    <property type="molecule type" value="Genomic_DNA"/>
</dbReference>
<evidence type="ECO:0000313" key="3">
    <source>
        <dbReference type="Proteomes" id="UP000231139"/>
    </source>
</evidence>
<gene>
    <name evidence="2" type="ORF">COV62_02125</name>
</gene>
<dbReference type="AlphaFoldDB" id="A0A2H0MZV7"/>
<sequence>MIKSFLSKNCKEIILGSLLGDGSLRIHKSYKNARFSFRHSVNQKEYFFWKAGQLKE</sequence>
<dbReference type="InterPro" id="IPR027434">
    <property type="entry name" value="Homing_endonucl"/>
</dbReference>
<feature type="domain" description="Homing endonuclease LAGLIDADG" evidence="1">
    <location>
        <begin position="11"/>
        <end position="56"/>
    </location>
</feature>
<dbReference type="InterPro" id="IPR004860">
    <property type="entry name" value="LAGLIDADG_dom"/>
</dbReference>
<feature type="non-terminal residue" evidence="2">
    <location>
        <position position="56"/>
    </location>
</feature>
<comment type="caution">
    <text evidence="2">The sequence shown here is derived from an EMBL/GenBank/DDBJ whole genome shotgun (WGS) entry which is preliminary data.</text>
</comment>